<dbReference type="Gene3D" id="3.50.30.10">
    <property type="entry name" value="Phosphohistidine domain"/>
    <property type="match status" value="1"/>
</dbReference>
<evidence type="ECO:0000256" key="1">
    <source>
        <dbReference type="SAM" id="MobiDB-lite"/>
    </source>
</evidence>
<feature type="domain" description="PEP-utilising enzyme mobile" evidence="2">
    <location>
        <begin position="782"/>
        <end position="852"/>
    </location>
</feature>
<dbReference type="Gene3D" id="3.30.1490.20">
    <property type="entry name" value="ATP-grasp fold, A domain"/>
    <property type="match status" value="1"/>
</dbReference>
<evidence type="ECO:0000259" key="3">
    <source>
        <dbReference type="Pfam" id="PF01326"/>
    </source>
</evidence>
<keyword evidence="5" id="KW-1185">Reference proteome</keyword>
<dbReference type="SUPFAM" id="SSF56059">
    <property type="entry name" value="Glutathione synthetase ATP-binding domain-like"/>
    <property type="match status" value="1"/>
</dbReference>
<dbReference type="SUPFAM" id="SSF52009">
    <property type="entry name" value="Phosphohistidine domain"/>
    <property type="match status" value="1"/>
</dbReference>
<dbReference type="PANTHER" id="PTHR43615">
    <property type="entry name" value="PHOSPHOENOLPYRUVATE SYNTHASE-RELATED"/>
    <property type="match status" value="1"/>
</dbReference>
<comment type="caution">
    <text evidence="4">The sequence shown here is derived from an EMBL/GenBank/DDBJ whole genome shotgun (WGS) entry which is preliminary data.</text>
</comment>
<name>A0ABT6PRX2_9PSEU</name>
<dbReference type="RefSeq" id="WP_281457066.1">
    <property type="nucleotide sequence ID" value="NZ_JASAOF010000012.1"/>
</dbReference>
<evidence type="ECO:0000259" key="2">
    <source>
        <dbReference type="Pfam" id="PF00391"/>
    </source>
</evidence>
<dbReference type="InterPro" id="IPR013815">
    <property type="entry name" value="ATP_grasp_subdomain_1"/>
</dbReference>
<dbReference type="Gene3D" id="3.30.470.20">
    <property type="entry name" value="ATP-grasp fold, B domain"/>
    <property type="match status" value="1"/>
</dbReference>
<feature type="compositionally biased region" description="Polar residues" evidence="1">
    <location>
        <begin position="747"/>
        <end position="765"/>
    </location>
</feature>
<dbReference type="Pfam" id="PF00391">
    <property type="entry name" value="PEP-utilizers"/>
    <property type="match status" value="1"/>
</dbReference>
<dbReference type="InterPro" id="IPR051549">
    <property type="entry name" value="PEP_Utilizing_Enz"/>
</dbReference>
<reference evidence="4 5" key="1">
    <citation type="submission" date="2023-04" db="EMBL/GenBank/DDBJ databases">
        <title>Draft genome sequence of Saccharopolyspora sp. TS4A08 isolated from sweet potato rhizospheric soil.</title>
        <authorList>
            <person name="Suksaard P."/>
            <person name="Duangmal K."/>
        </authorList>
    </citation>
    <scope>NUCLEOTIDE SEQUENCE [LARGE SCALE GENOMIC DNA]</scope>
    <source>
        <strain evidence="4 5">TS4A08</strain>
    </source>
</reference>
<dbReference type="InterPro" id="IPR008279">
    <property type="entry name" value="PEP-util_enz_mobile_dom"/>
</dbReference>
<protein>
    <submittedName>
        <fullName evidence="4">PEP/pyruvate-binding domain-containing protein</fullName>
    </submittedName>
</protein>
<dbReference type="EMBL" id="JASAOF010000012">
    <property type="protein sequence ID" value="MDI2030766.1"/>
    <property type="molecule type" value="Genomic_DNA"/>
</dbReference>
<evidence type="ECO:0000313" key="5">
    <source>
        <dbReference type="Proteomes" id="UP001237595"/>
    </source>
</evidence>
<feature type="region of interest" description="Disordered" evidence="1">
    <location>
        <begin position="739"/>
        <end position="765"/>
    </location>
</feature>
<organism evidence="4 5">
    <name type="scientific">Saccharopolyspora ipomoeae</name>
    <dbReference type="NCBI Taxonomy" id="3042027"/>
    <lineage>
        <taxon>Bacteria</taxon>
        <taxon>Bacillati</taxon>
        <taxon>Actinomycetota</taxon>
        <taxon>Actinomycetes</taxon>
        <taxon>Pseudonocardiales</taxon>
        <taxon>Pseudonocardiaceae</taxon>
        <taxon>Saccharopolyspora</taxon>
    </lineage>
</organism>
<dbReference type="Pfam" id="PF01326">
    <property type="entry name" value="PPDK_N"/>
    <property type="match status" value="1"/>
</dbReference>
<feature type="domain" description="Pyruvate phosphate dikinase AMP/ATP-binding" evidence="3">
    <location>
        <begin position="27"/>
        <end position="304"/>
    </location>
</feature>
<dbReference type="InterPro" id="IPR036637">
    <property type="entry name" value="Phosphohistidine_dom_sf"/>
</dbReference>
<gene>
    <name evidence="4" type="ORF">QFW96_19180</name>
</gene>
<accession>A0ABT6PRX2</accession>
<dbReference type="PANTHER" id="PTHR43615:SF1">
    <property type="entry name" value="PPDK_N DOMAIN-CONTAINING PROTEIN"/>
    <property type="match status" value="1"/>
</dbReference>
<proteinExistence type="predicted"/>
<evidence type="ECO:0000313" key="4">
    <source>
        <dbReference type="EMBL" id="MDI2030766.1"/>
    </source>
</evidence>
<dbReference type="InterPro" id="IPR002192">
    <property type="entry name" value="PPDK_AMP/ATP-bd"/>
</dbReference>
<sequence length="856" mass="91512">MSALRSDPVLPIGRVLGLEKVDAGMGELVGGKAANLGELIGAGFRVPPGFVLTTETCAAVCPVDDLIGDLPGSAALIRDRITSAELPPDLVGAITGARDELGAGPVAVRSSATAEDLPHASFAGQQDTYLNVVGTEALLDAVRRCWASLWSDRAVAYREANGVEHAAVRIAVVVQRMVDAHAAGVLFTANPVTGDRAECVIDASTGLGESVVSGAVTPDHFVVRGDRVSAQPGDKPTSVRAVPGGGVETVAQDSETASIGEAQARELAEVGRRVARHFGTPQDVEWAIGADGLWLTQSRPITTLFPLPAESERGLRMYLSVNVAQGVYRPLTPMGAATLGLLAAGVLRELGIPSPDSRPAPLREVDGWVFLDITGTTGNRIGRAVLPRLLAAAEARTGRVYESMMDDPRLPLRPGVPWRVLRGLAGVLARNRIPLLVAGVLRDPARAREEAFRRVDELRADLAAARPVTARERLDAARHALRRTTAPVMAWVAPRMMPILLLSRLLPKLTGASEAEVQVVLSGVPHNVTTEMDLELWAIAQRLGPDVDDLAARYRDRDLPSEVLRGLDEFLARHGHRTAAEIDAGVARWSEHPEKVLALVENYARTGSAGHDAVQRFRAAADEAEVMAAEIVARQQNRPRARFTAWLLNRVRNLIGMRELPKYCAVLGIAHARRHIRGIGAELAESGWISDPDDVFFLNYEELSDVIDGADHHDLIATRRETHARELRRKHLPRLLLSDGTEPETLLPQQNSENTLRGTSASPGTVTGTARVIHDPAHARLQPGEILVAPSTDPGWTPLFLTASGLVMEMGGPNSHGATVARENGIPAVVGVPHATTAIPDGRTITLHGSTGTVDL</sequence>
<dbReference type="Proteomes" id="UP001237595">
    <property type="component" value="Unassembled WGS sequence"/>
</dbReference>